<dbReference type="EMBL" id="MTHB01000057">
    <property type="protein sequence ID" value="OXC78617.1"/>
    <property type="molecule type" value="Genomic_DNA"/>
</dbReference>
<protein>
    <submittedName>
        <fullName evidence="1">Uncharacterized protein</fullName>
    </submittedName>
</protein>
<sequence length="142" mass="15648">MNRKRSLTAIKGLPRAAQHAWHRGWLSRTAACTPYWCDVCQLGDAMYQPFVAALQARFAHRATDIEARACVRTGKTLAELDAAAGTDARADTGLRVMGKPVWRYQASGVCVCEAVVGDRIVLIYEPGALTRRATRKQQESQS</sequence>
<gene>
    <name evidence="1" type="ORF">BSU04_10835</name>
</gene>
<evidence type="ECO:0000313" key="2">
    <source>
        <dbReference type="Proteomes" id="UP000214720"/>
    </source>
</evidence>
<comment type="caution">
    <text evidence="1">The sequence shown here is derived from an EMBL/GenBank/DDBJ whole genome shotgun (WGS) entry which is preliminary data.</text>
</comment>
<reference evidence="2" key="1">
    <citation type="submission" date="2017-01" db="EMBL/GenBank/DDBJ databases">
        <title>Genome Analysis of Deinococcus marmoris KOPRI26562.</title>
        <authorList>
            <person name="Kim J.H."/>
            <person name="Oh H.-M."/>
        </authorList>
    </citation>
    <scope>NUCLEOTIDE SEQUENCE [LARGE SCALE GENOMIC DNA]</scope>
    <source>
        <strain evidence="2">PAMC 26633</strain>
    </source>
</reference>
<accession>A0A226X6K7</accession>
<organism evidence="1 2">
    <name type="scientific">Caballeronia sordidicola</name>
    <name type="common">Burkholderia sordidicola</name>
    <dbReference type="NCBI Taxonomy" id="196367"/>
    <lineage>
        <taxon>Bacteria</taxon>
        <taxon>Pseudomonadati</taxon>
        <taxon>Pseudomonadota</taxon>
        <taxon>Betaproteobacteria</taxon>
        <taxon>Burkholderiales</taxon>
        <taxon>Burkholderiaceae</taxon>
        <taxon>Caballeronia</taxon>
    </lineage>
</organism>
<evidence type="ECO:0000313" key="1">
    <source>
        <dbReference type="EMBL" id="OXC78617.1"/>
    </source>
</evidence>
<dbReference type="Proteomes" id="UP000214720">
    <property type="component" value="Unassembled WGS sequence"/>
</dbReference>
<dbReference type="RefSeq" id="WP_089160514.1">
    <property type="nucleotide sequence ID" value="NZ_MTHB01000057.1"/>
</dbReference>
<name>A0A226X6K7_CABSO</name>
<dbReference type="AlphaFoldDB" id="A0A226X6K7"/>
<proteinExistence type="predicted"/>